<dbReference type="PANTHER" id="PTHR31669:SF251">
    <property type="entry name" value="PROTEIN FAR1-RELATED SEQUENCE"/>
    <property type="match status" value="1"/>
</dbReference>
<proteinExistence type="predicted"/>
<evidence type="ECO:0000313" key="2">
    <source>
        <dbReference type="EMBL" id="CAF2119743.1"/>
    </source>
</evidence>
<name>A0A816VE18_9BILA</name>
<protein>
    <recommendedName>
        <fullName evidence="1">MULE transposase domain-containing protein</fullName>
    </recommendedName>
</protein>
<evidence type="ECO:0000313" key="3">
    <source>
        <dbReference type="Proteomes" id="UP000663856"/>
    </source>
</evidence>
<dbReference type="AlphaFoldDB" id="A0A816VE18"/>
<evidence type="ECO:0000259" key="1">
    <source>
        <dbReference type="Pfam" id="PF10551"/>
    </source>
</evidence>
<accession>A0A816VE18</accession>
<organism evidence="2 3">
    <name type="scientific">Rotaria magnacalcarata</name>
    <dbReference type="NCBI Taxonomy" id="392030"/>
    <lineage>
        <taxon>Eukaryota</taxon>
        <taxon>Metazoa</taxon>
        <taxon>Spiralia</taxon>
        <taxon>Gnathifera</taxon>
        <taxon>Rotifera</taxon>
        <taxon>Eurotatoria</taxon>
        <taxon>Bdelloidea</taxon>
        <taxon>Philodinida</taxon>
        <taxon>Philodinidae</taxon>
        <taxon>Rotaria</taxon>
    </lineage>
</organism>
<dbReference type="PANTHER" id="PTHR31669">
    <property type="entry name" value="PROTEIN FAR1-RELATED SEQUENCE 10-RELATED"/>
    <property type="match status" value="1"/>
</dbReference>
<dbReference type="Proteomes" id="UP000663856">
    <property type="component" value="Unassembled WGS sequence"/>
</dbReference>
<dbReference type="EMBL" id="CAJNRF010010349">
    <property type="protein sequence ID" value="CAF2119743.1"/>
    <property type="molecule type" value="Genomic_DNA"/>
</dbReference>
<feature type="domain" description="MULE transposase" evidence="1">
    <location>
        <begin position="198"/>
        <end position="296"/>
    </location>
</feature>
<gene>
    <name evidence="2" type="ORF">WKI299_LOCUS24124</name>
</gene>
<dbReference type="InterPro" id="IPR031052">
    <property type="entry name" value="FHY3/FAR1"/>
</dbReference>
<comment type="caution">
    <text evidence="2">The sequence shown here is derived from an EMBL/GenBank/DDBJ whole genome shotgun (WGS) entry which is preliminary data.</text>
</comment>
<reference evidence="2" key="1">
    <citation type="submission" date="2021-02" db="EMBL/GenBank/DDBJ databases">
        <authorList>
            <person name="Nowell W R."/>
        </authorList>
    </citation>
    <scope>NUCLEOTIDE SEQUENCE</scope>
</reference>
<dbReference type="Pfam" id="PF10551">
    <property type="entry name" value="MULE"/>
    <property type="match status" value="1"/>
</dbReference>
<dbReference type="InterPro" id="IPR018289">
    <property type="entry name" value="MULE_transposase_dom"/>
</dbReference>
<dbReference type="GO" id="GO:0006355">
    <property type="term" value="P:regulation of DNA-templated transcription"/>
    <property type="evidence" value="ECO:0007669"/>
    <property type="project" value="InterPro"/>
</dbReference>
<sequence length="468" mass="54689">MSSKEYQILKIVKTLDEADVILKEHNVSKYRTSDSSSSTKYSYRCSNYRKYPLCKIEIQVYVDNNHLTEIKLMYKNVHCHEQRNTTTRAPSPVRELVSNYVQCNLTEVQIKNLLFVNDPTASMPTNQLSNLINYARRKNNPEIFSVYDFNQWCINHKYDENSIHSTFVPYYYINDINNIFVFFATKQLLKDTQLSSLLQVDATYKLTWNELPLLVFGSSDADRHFRPFGVALVSSDEGSACYIDLFKQLKLISGQENQCEYIVHYVMADGAPGITRAQKEIFPQARRLMCWAHVARKCREHRKLVPTDKWQQIDTDIHDLQLCFSDNIFTHGVSLVMKKWSTDPLIQQFQQYFFDQWIDKLPLWYEGAALNMPLTNNGCESLNSTIKKKYTMRNKLHMSSFLPKIEQMLHDWSTASLSNIFVSKPSISTDLELLAFKWSNNIDKLRILHWFDSWYIIPSSNSFITPAV</sequence>